<dbReference type="InParanoid" id="E4WVK5"/>
<sequence length="661" mass="75176">MRDRYIWHSNRQWITHLAKIGWPLDKIMAILEKRHIPTFGMEKPVSKRSWWEKHMEPGYTRCEPPERSYTISDFINGLANPHDQAQKDFPPIKPSWNTVEAHLVFPENTRPFNRRTVRDASNHCPMYPQTLLNDGEDHSATRAEVGTFSLWKTPYHGKSNPNYHLQDARKLYCEKRGNQWTTPAGTLSRILSTVCQPRLPGTYLGNRRDVSDLHYQPTGAEIFEETTSCTIINKKGELEERLLVSIGVTHTLLWSPTATVPAAPSSWTMRMSDGDSHGLSSLESLAEFISSLAATSKTWHYSADTEFASLNTSSGGRRSGVMVYTPGSPLRDMKTWQIKDWPVRFGANFLLLVLCGGGEKISLEDGESMGLSTSQRRQVQRRHSNAALVPDLSPYTQPGQVTYPNGYEAPSEVGTYRLERDSNGKRSCWTKVFWKGFGYSYHMKGFTSEDRSGQQILFSCGQHIPVLKIKLLLGLCYYLAATHSDMYERYLKFCKENGLKARHPQCFNFRFPRCLLPSKWATYVPLLVQWLGREWRDDLQNLFNHCESSGSAMRPFTEASYGDVVSTFLLDQNIDAAAPPPSDFSTHSQDSEVDNDAMEEIYRVDQSGRLVRLQDDSSEPDTNGRVGFDYGACYAHESQSKRPPQSSKHYSTKETVQIETL</sequence>
<evidence type="ECO:0000313" key="3">
    <source>
        <dbReference type="Proteomes" id="UP000001307"/>
    </source>
</evidence>
<dbReference type="Proteomes" id="UP000001307">
    <property type="component" value="Unassembled WGS sequence"/>
</dbReference>
<dbReference type="AlphaFoldDB" id="E4WVK5"/>
<gene>
    <name evidence="2" type="ORF">GSOID_T00008911001</name>
</gene>
<protein>
    <submittedName>
        <fullName evidence="2">Uncharacterized protein</fullName>
    </submittedName>
</protein>
<proteinExistence type="predicted"/>
<accession>E4WVK5</accession>
<evidence type="ECO:0000313" key="2">
    <source>
        <dbReference type="EMBL" id="CBY21158.1"/>
    </source>
</evidence>
<feature type="compositionally biased region" description="Polar residues" evidence="1">
    <location>
        <begin position="641"/>
        <end position="661"/>
    </location>
</feature>
<feature type="region of interest" description="Disordered" evidence="1">
    <location>
        <begin position="609"/>
        <end position="661"/>
    </location>
</feature>
<keyword evidence="3" id="KW-1185">Reference proteome</keyword>
<dbReference type="EMBL" id="FN653017">
    <property type="protein sequence ID" value="CBY21158.1"/>
    <property type="molecule type" value="Genomic_DNA"/>
</dbReference>
<name>E4WVK5_OIKDI</name>
<evidence type="ECO:0000256" key="1">
    <source>
        <dbReference type="SAM" id="MobiDB-lite"/>
    </source>
</evidence>
<organism evidence="2">
    <name type="scientific">Oikopleura dioica</name>
    <name type="common">Tunicate</name>
    <dbReference type="NCBI Taxonomy" id="34765"/>
    <lineage>
        <taxon>Eukaryota</taxon>
        <taxon>Metazoa</taxon>
        <taxon>Chordata</taxon>
        <taxon>Tunicata</taxon>
        <taxon>Appendicularia</taxon>
        <taxon>Copelata</taxon>
        <taxon>Oikopleuridae</taxon>
        <taxon>Oikopleura</taxon>
    </lineage>
</organism>
<reference evidence="2" key="1">
    <citation type="journal article" date="2010" name="Science">
        <title>Plasticity of animal genome architecture unmasked by rapid evolution of a pelagic tunicate.</title>
        <authorList>
            <person name="Denoeud F."/>
            <person name="Henriet S."/>
            <person name="Mungpakdee S."/>
            <person name="Aury J.M."/>
            <person name="Da Silva C."/>
            <person name="Brinkmann H."/>
            <person name="Mikhaleva J."/>
            <person name="Olsen L.C."/>
            <person name="Jubin C."/>
            <person name="Canestro C."/>
            <person name="Bouquet J.M."/>
            <person name="Danks G."/>
            <person name="Poulain J."/>
            <person name="Campsteijn C."/>
            <person name="Adamski M."/>
            <person name="Cross I."/>
            <person name="Yadetie F."/>
            <person name="Muffato M."/>
            <person name="Louis A."/>
            <person name="Butcher S."/>
            <person name="Tsagkogeorga G."/>
            <person name="Konrad A."/>
            <person name="Singh S."/>
            <person name="Jensen M.F."/>
            <person name="Cong E.H."/>
            <person name="Eikeseth-Otteraa H."/>
            <person name="Noel B."/>
            <person name="Anthouard V."/>
            <person name="Porcel B.M."/>
            <person name="Kachouri-Lafond R."/>
            <person name="Nishino A."/>
            <person name="Ugolini M."/>
            <person name="Chourrout P."/>
            <person name="Nishida H."/>
            <person name="Aasland R."/>
            <person name="Huzurbazar S."/>
            <person name="Westhof E."/>
            <person name="Delsuc F."/>
            <person name="Lehrach H."/>
            <person name="Reinhardt R."/>
            <person name="Weissenbach J."/>
            <person name="Roy S.W."/>
            <person name="Artiguenave F."/>
            <person name="Postlethwait J.H."/>
            <person name="Manak J.R."/>
            <person name="Thompson E.M."/>
            <person name="Jaillon O."/>
            <person name="Du Pasquier L."/>
            <person name="Boudinot P."/>
            <person name="Liberles D.A."/>
            <person name="Volff J.N."/>
            <person name="Philippe H."/>
            <person name="Lenhard B."/>
            <person name="Roest Crollius H."/>
            <person name="Wincker P."/>
            <person name="Chourrout D."/>
        </authorList>
    </citation>
    <scope>NUCLEOTIDE SEQUENCE [LARGE SCALE GENOMIC DNA]</scope>
</reference>